<feature type="transmembrane region" description="Helical" evidence="1">
    <location>
        <begin position="37"/>
        <end position="53"/>
    </location>
</feature>
<dbReference type="Proteomes" id="UP000290037">
    <property type="component" value="Unassembled WGS sequence"/>
</dbReference>
<reference evidence="3" key="2">
    <citation type="submission" date="2016-11" db="EMBL/GenBank/DDBJ databases">
        <authorList>
            <person name="Jaros S."/>
            <person name="Januszkiewicz K."/>
            <person name="Wedrychowicz H."/>
        </authorList>
    </citation>
    <scope>NUCLEOTIDE SEQUENCE [LARGE SCALE GENOMIC DNA]</scope>
    <source>
        <strain evidence="3">DSM 19859</strain>
    </source>
</reference>
<dbReference type="OrthoDB" id="1418276at2"/>
<accession>A0A1M5Z7L5</accession>
<dbReference type="EMBL" id="FQXT01000005">
    <property type="protein sequence ID" value="SHI20225.1"/>
    <property type="molecule type" value="Genomic_DNA"/>
</dbReference>
<evidence type="ECO:0000313" key="4">
    <source>
        <dbReference type="Proteomes" id="UP000184240"/>
    </source>
</evidence>
<dbReference type="STRING" id="573501.SAMN04487999_2728"/>
<name>A0A1M5Z7L5_9FLAO</name>
<feature type="transmembrane region" description="Helical" evidence="1">
    <location>
        <begin position="12"/>
        <end position="31"/>
    </location>
</feature>
<evidence type="ECO:0000313" key="2">
    <source>
        <dbReference type="EMBL" id="RXG28207.1"/>
    </source>
</evidence>
<reference evidence="2 5" key="3">
    <citation type="submission" date="2018-07" db="EMBL/GenBank/DDBJ databases">
        <title>Leeuwenhoekiella genomics.</title>
        <authorList>
            <person name="Tahon G."/>
            <person name="Willems A."/>
        </authorList>
    </citation>
    <scope>NUCLEOTIDE SEQUENCE [LARGE SCALE GENOMIC DNA]</scope>
    <source>
        <strain evidence="2 5">LMG 24856</strain>
    </source>
</reference>
<keyword evidence="1" id="KW-0472">Membrane</keyword>
<dbReference type="EMBL" id="QOVN01000005">
    <property type="protein sequence ID" value="RXG28207.1"/>
    <property type="molecule type" value="Genomic_DNA"/>
</dbReference>
<feature type="transmembrane region" description="Helical" evidence="1">
    <location>
        <begin position="116"/>
        <end position="139"/>
    </location>
</feature>
<dbReference type="AlphaFoldDB" id="A0A1M5Z7L5"/>
<organism evidence="3 4">
    <name type="scientific">Leeuwenhoekiella palythoae</name>
    <dbReference type="NCBI Taxonomy" id="573501"/>
    <lineage>
        <taxon>Bacteria</taxon>
        <taxon>Pseudomonadati</taxon>
        <taxon>Bacteroidota</taxon>
        <taxon>Flavobacteriia</taxon>
        <taxon>Flavobacteriales</taxon>
        <taxon>Flavobacteriaceae</taxon>
        <taxon>Leeuwenhoekiella</taxon>
    </lineage>
</organism>
<gene>
    <name evidence="2" type="ORF">DSM01_2717</name>
    <name evidence="3" type="ORF">SAMN04487999_2728</name>
</gene>
<evidence type="ECO:0008006" key="6">
    <source>
        <dbReference type="Google" id="ProtNLM"/>
    </source>
</evidence>
<keyword evidence="1" id="KW-1133">Transmembrane helix</keyword>
<keyword evidence="5" id="KW-1185">Reference proteome</keyword>
<proteinExistence type="predicted"/>
<feature type="transmembrane region" description="Helical" evidence="1">
    <location>
        <begin position="181"/>
        <end position="200"/>
    </location>
</feature>
<keyword evidence="1" id="KW-0812">Transmembrane</keyword>
<evidence type="ECO:0000313" key="5">
    <source>
        <dbReference type="Proteomes" id="UP000290037"/>
    </source>
</evidence>
<feature type="transmembrane region" description="Helical" evidence="1">
    <location>
        <begin position="206"/>
        <end position="227"/>
    </location>
</feature>
<evidence type="ECO:0000256" key="1">
    <source>
        <dbReference type="SAM" id="Phobius"/>
    </source>
</evidence>
<dbReference type="Proteomes" id="UP000184240">
    <property type="component" value="Unassembled WGS sequence"/>
</dbReference>
<reference evidence="4" key="1">
    <citation type="submission" date="2016-11" db="EMBL/GenBank/DDBJ databases">
        <authorList>
            <person name="Varghese N."/>
            <person name="Submissions S."/>
        </authorList>
    </citation>
    <scope>NUCLEOTIDE SEQUENCE [LARGE SCALE GENOMIC DNA]</scope>
    <source>
        <strain evidence="4">DSM 19859</strain>
    </source>
</reference>
<evidence type="ECO:0000313" key="3">
    <source>
        <dbReference type="EMBL" id="SHI20225.1"/>
    </source>
</evidence>
<dbReference type="RefSeq" id="WP_072983958.1">
    <property type="nucleotide sequence ID" value="NZ_CAXPJH010000010.1"/>
</dbReference>
<protein>
    <recommendedName>
        <fullName evidence="6">YhhN-like protein</fullName>
    </recommendedName>
</protein>
<feature type="transmembrane region" description="Helical" evidence="1">
    <location>
        <begin position="60"/>
        <end position="79"/>
    </location>
</feature>
<feature type="transmembrane region" description="Helical" evidence="1">
    <location>
        <begin position="85"/>
        <end position="104"/>
    </location>
</feature>
<feature type="transmembrane region" description="Helical" evidence="1">
    <location>
        <begin position="151"/>
        <end position="169"/>
    </location>
</feature>
<sequence>MTPKYLLNDKGKYLSFIGLLIVINLTVIALTDLETSRLTRLISIGIFFAYYLIKKELLNLWTVIAFLFFIGRDIFFQFYEEPWGYKSYLILGTLCYLTIVFERLPKISEINFKPGVVLITLILVAANTYTLYVIMNMSMVTYTFHDGVEPILLYVYGAAMMVLGVQAIAYNNKYNSNRSLLYIFFAFGFIFSDIAALFAYYFEFEIFYFFDRFFFLGAMAMLVQYGLNYESVKEEFYQYEMIDKNL</sequence>